<evidence type="ECO:0000313" key="2">
    <source>
        <dbReference type="Proteomes" id="UP000031532"/>
    </source>
</evidence>
<dbReference type="RefSeq" id="WP_039713507.1">
    <property type="nucleotide sequence ID" value="NZ_JTJC03000009.1"/>
</dbReference>
<organism evidence="1 2">
    <name type="scientific">Scytonema millei VB511283</name>
    <dbReference type="NCBI Taxonomy" id="1245923"/>
    <lineage>
        <taxon>Bacteria</taxon>
        <taxon>Bacillati</taxon>
        <taxon>Cyanobacteriota</taxon>
        <taxon>Cyanophyceae</taxon>
        <taxon>Nostocales</taxon>
        <taxon>Scytonemataceae</taxon>
        <taxon>Scytonema</taxon>
    </lineage>
</organism>
<proteinExistence type="predicted"/>
<comment type="caution">
    <text evidence="1">The sequence shown here is derived from an EMBL/GenBank/DDBJ whole genome shotgun (WGS) entry which is preliminary data.</text>
</comment>
<evidence type="ECO:0000313" key="1">
    <source>
        <dbReference type="EMBL" id="NHC37550.1"/>
    </source>
</evidence>
<name>A0A9X5E8Y9_9CYAN</name>
<keyword evidence="2" id="KW-1185">Reference proteome</keyword>
<protein>
    <submittedName>
        <fullName evidence="1">Uncharacterized protein</fullName>
    </submittedName>
</protein>
<dbReference type="AlphaFoldDB" id="A0A9X5E8Y9"/>
<dbReference type="OrthoDB" id="2680225at2"/>
<dbReference type="EMBL" id="JTJC03000009">
    <property type="protein sequence ID" value="NHC37550.1"/>
    <property type="molecule type" value="Genomic_DNA"/>
</dbReference>
<reference evidence="1 2" key="1">
    <citation type="journal article" date="2015" name="Genome Announc.">
        <title>Draft Genome Sequence of the Terrestrial Cyanobacterium Scytonema millei VB511283, Isolated from Eastern India.</title>
        <authorList>
            <person name="Sen D."/>
            <person name="Chandrababunaidu M.M."/>
            <person name="Singh D."/>
            <person name="Sanghi N."/>
            <person name="Ghorai A."/>
            <person name="Mishra G.P."/>
            <person name="Madduluri M."/>
            <person name="Adhikary S.P."/>
            <person name="Tripathy S."/>
        </authorList>
    </citation>
    <scope>NUCLEOTIDE SEQUENCE [LARGE SCALE GENOMIC DNA]</scope>
    <source>
        <strain evidence="1 2">VB511283</strain>
    </source>
</reference>
<gene>
    <name evidence="1" type="ORF">QH73_0023430</name>
</gene>
<dbReference type="Proteomes" id="UP000031532">
    <property type="component" value="Unassembled WGS sequence"/>
</dbReference>
<sequence length="102" mass="11891">MNGGRNAAVGYLYQHLICVLDSFQDDWDSVIVEPHTDKEKVDILWLYETGREKYKKAVQVKSTQNIFNGEEILRIAEEIKNNFKDANEYELILIGSITRKLR</sequence>
<accession>A0A9X5E8Y9</accession>